<dbReference type="SFLD" id="SFLDG01082">
    <property type="entry name" value="B12-binding_domain_containing"/>
    <property type="match status" value="1"/>
</dbReference>
<dbReference type="NCBIfam" id="TIGR03904">
    <property type="entry name" value="SAM_YgiQ"/>
    <property type="match status" value="1"/>
</dbReference>
<dbReference type="GO" id="GO:0003824">
    <property type="term" value="F:catalytic activity"/>
    <property type="evidence" value="ECO:0007669"/>
    <property type="project" value="InterPro"/>
</dbReference>
<reference evidence="9" key="1">
    <citation type="submission" date="2020-08" db="EMBL/GenBank/DDBJ databases">
        <title>Genome public.</title>
        <authorList>
            <person name="Liu C."/>
            <person name="Sun Q."/>
        </authorList>
    </citation>
    <scope>NUCLEOTIDE SEQUENCE</scope>
    <source>
        <strain evidence="9">NSJ-54</strain>
    </source>
</reference>
<dbReference type="PROSITE" id="PS51918">
    <property type="entry name" value="RADICAL_SAM"/>
    <property type="match status" value="1"/>
</dbReference>
<comment type="similarity">
    <text evidence="6">Belongs to the UPF0313 family.</text>
</comment>
<keyword evidence="3 6" id="KW-0479">Metal-binding</keyword>
<evidence type="ECO:0000256" key="4">
    <source>
        <dbReference type="ARBA" id="ARBA00023004"/>
    </source>
</evidence>
<dbReference type="InterPro" id="IPR024560">
    <property type="entry name" value="UPF0313_C"/>
</dbReference>
<dbReference type="InterPro" id="IPR013704">
    <property type="entry name" value="UPF0313_N"/>
</dbReference>
<dbReference type="Pfam" id="PF08497">
    <property type="entry name" value="Radical_SAM_N"/>
    <property type="match status" value="1"/>
</dbReference>
<comment type="cofactor">
    <cofactor evidence="6">
        <name>[4Fe-4S] cluster</name>
        <dbReference type="ChEBI" id="CHEBI:49883"/>
    </cofactor>
    <text evidence="6">Binds 1 [4Fe-4S] cluster. The cluster is coordinated with 3 cysteines and an exchangeable S-adenosyl-L-methionine.</text>
</comment>
<dbReference type="Pfam" id="PF11842">
    <property type="entry name" value="DUF3362"/>
    <property type="match status" value="1"/>
</dbReference>
<evidence type="ECO:0000256" key="1">
    <source>
        <dbReference type="ARBA" id="ARBA00022485"/>
    </source>
</evidence>
<dbReference type="GO" id="GO:0051539">
    <property type="term" value="F:4 iron, 4 sulfur cluster binding"/>
    <property type="evidence" value="ECO:0007669"/>
    <property type="project" value="UniProtKB-KW"/>
</dbReference>
<feature type="domain" description="Radical SAM core" evidence="8">
    <location>
        <begin position="292"/>
        <end position="565"/>
    </location>
</feature>
<evidence type="ECO:0000256" key="6">
    <source>
        <dbReference type="HAMAP-Rule" id="MF_01251"/>
    </source>
</evidence>
<evidence type="ECO:0000256" key="7">
    <source>
        <dbReference type="SAM" id="MobiDB-lite"/>
    </source>
</evidence>
<dbReference type="InterPro" id="IPR006638">
    <property type="entry name" value="Elp3/MiaA/NifB-like_rSAM"/>
</dbReference>
<evidence type="ECO:0000259" key="8">
    <source>
        <dbReference type="PROSITE" id="PS51918"/>
    </source>
</evidence>
<dbReference type="InterPro" id="IPR058240">
    <property type="entry name" value="rSAM_sf"/>
</dbReference>
<dbReference type="InterPro" id="IPR023404">
    <property type="entry name" value="rSAM_horseshoe"/>
</dbReference>
<dbReference type="AlphaFoldDB" id="A0A926EFM0"/>
<dbReference type="PANTHER" id="PTHR32331:SF0">
    <property type="entry name" value="UPF0313 PROTEIN YGIQ"/>
    <property type="match status" value="1"/>
</dbReference>
<accession>A0A926EFM0</accession>
<dbReference type="SMART" id="SM00729">
    <property type="entry name" value="Elp3"/>
    <property type="match status" value="1"/>
</dbReference>
<dbReference type="Pfam" id="PF04055">
    <property type="entry name" value="Radical_SAM"/>
    <property type="match status" value="1"/>
</dbReference>
<organism evidence="9 10">
    <name type="scientific">Zongyangia hominis</name>
    <dbReference type="NCBI Taxonomy" id="2763677"/>
    <lineage>
        <taxon>Bacteria</taxon>
        <taxon>Bacillati</taxon>
        <taxon>Bacillota</taxon>
        <taxon>Clostridia</taxon>
        <taxon>Eubacteriales</taxon>
        <taxon>Oscillospiraceae</taxon>
        <taxon>Zongyangia</taxon>
    </lineage>
</organism>
<name>A0A926EFM0_9FIRM</name>
<feature type="binding site" evidence="6">
    <location>
        <position position="314"/>
    </location>
    <ligand>
        <name>[4Fe-4S] cluster</name>
        <dbReference type="ChEBI" id="CHEBI:49883"/>
        <note>4Fe-4S-S-AdoMet</note>
    </ligand>
</feature>
<proteinExistence type="inferred from homology"/>
<evidence type="ECO:0000313" key="9">
    <source>
        <dbReference type="EMBL" id="MBC8570956.1"/>
    </source>
</evidence>
<dbReference type="Proteomes" id="UP000660861">
    <property type="component" value="Unassembled WGS sequence"/>
</dbReference>
<dbReference type="SUPFAM" id="SSF102114">
    <property type="entry name" value="Radical SAM enzymes"/>
    <property type="match status" value="1"/>
</dbReference>
<sequence length="653" mass="73297">MAEFLPIFKRDMAARGWEECDFICVTGDAYVDHPSFGVAIISRLLESLGYRVGVIPQPNWKNLTDITRLGKPRYGFFVTSGNIDSMVAHYTVAKRKRSDDEYTAGGKAGRRPDRAVIVYAKLIKEAYPDVPVIIGGLEASLRRFAHYDYWDDAVRPSILVDAGADLISYGMGEHQTEEIARRLSAGEDISEMRDIRGTCYLCRQFELPQDAVSCASFDKVASDKTAYARACKTQIDEQDHISGKAVIQKHGEVYLVQNRPSLPLTTSELDRIYALDYARTYHPEYEKLGGVPGIQEVEFSIAHNRGCFGACNFCSIAFHQGRYVTTRSEESVLEEAKLLTRLPGFKGYIHDIGGPTANFRQPSCKKQEKAGLCKGKKCLAPAPCPALEVDHTEYLELLRKVRELPKVKKVFIRSGIRYDYVIRDKDDRFLEELVEHHVSGQLKVAPEHCSARVLDMMGKPHISAYEEFQEKFYRATKRAGKEQYLVPYLMSSHPGSTLKDAVQLALFLKKNNIHPEQVQDFYPTPGTVSTCMFYTGLDPNTMKPVYVPRTSEEKMMQRVLLQYFKPQNRPHVIRALKAAGREDLIGKGPGCLVSAPYDPNAKYKAQAQEKPGQRENRNPKGRQTSRTGGKDAGRGKGGGRGGKDTGKQRGRRG</sequence>
<dbReference type="SFLD" id="SFLDG01069">
    <property type="entry name" value="UPF0313"/>
    <property type="match status" value="1"/>
</dbReference>
<dbReference type="Gene3D" id="3.80.30.20">
    <property type="entry name" value="tm_1862 like domain"/>
    <property type="match status" value="1"/>
</dbReference>
<dbReference type="RefSeq" id="WP_262398050.1">
    <property type="nucleotide sequence ID" value="NZ_JACRTC010000006.1"/>
</dbReference>
<evidence type="ECO:0000256" key="5">
    <source>
        <dbReference type="ARBA" id="ARBA00023014"/>
    </source>
</evidence>
<evidence type="ECO:0000313" key="10">
    <source>
        <dbReference type="Proteomes" id="UP000660861"/>
    </source>
</evidence>
<dbReference type="GO" id="GO:0005506">
    <property type="term" value="F:iron ion binding"/>
    <property type="evidence" value="ECO:0007669"/>
    <property type="project" value="UniProtKB-UniRule"/>
</dbReference>
<keyword evidence="5 6" id="KW-0411">Iron-sulfur</keyword>
<keyword evidence="1 6" id="KW-0004">4Fe-4S</keyword>
<feature type="binding site" evidence="6">
    <location>
        <position position="311"/>
    </location>
    <ligand>
        <name>[4Fe-4S] cluster</name>
        <dbReference type="ChEBI" id="CHEBI:49883"/>
        <note>4Fe-4S-S-AdoMet</note>
    </ligand>
</feature>
<keyword evidence="2 6" id="KW-0949">S-adenosyl-L-methionine</keyword>
<dbReference type="InterPro" id="IPR007197">
    <property type="entry name" value="rSAM"/>
</dbReference>
<dbReference type="HAMAP" id="MF_01251">
    <property type="entry name" value="UPF0313"/>
    <property type="match status" value="1"/>
</dbReference>
<keyword evidence="4 6" id="KW-0408">Iron</keyword>
<gene>
    <name evidence="9" type="ORF">H8709_08960</name>
</gene>
<feature type="binding site" evidence="6">
    <location>
        <position position="307"/>
    </location>
    <ligand>
        <name>[4Fe-4S] cluster</name>
        <dbReference type="ChEBI" id="CHEBI:49883"/>
        <note>4Fe-4S-S-AdoMet</note>
    </ligand>
</feature>
<dbReference type="InterPro" id="IPR022946">
    <property type="entry name" value="UPF0313"/>
</dbReference>
<comment type="caution">
    <text evidence="9">The sequence shown here is derived from an EMBL/GenBank/DDBJ whole genome shotgun (WGS) entry which is preliminary data.</text>
</comment>
<dbReference type="EMBL" id="JACRTC010000006">
    <property type="protein sequence ID" value="MBC8570956.1"/>
    <property type="molecule type" value="Genomic_DNA"/>
</dbReference>
<evidence type="ECO:0000256" key="2">
    <source>
        <dbReference type="ARBA" id="ARBA00022691"/>
    </source>
</evidence>
<dbReference type="SFLD" id="SFLDS00029">
    <property type="entry name" value="Radical_SAM"/>
    <property type="match status" value="1"/>
</dbReference>
<evidence type="ECO:0000256" key="3">
    <source>
        <dbReference type="ARBA" id="ARBA00022723"/>
    </source>
</evidence>
<dbReference type="PANTHER" id="PTHR32331">
    <property type="entry name" value="UPF0313 PROTEIN YGIQ"/>
    <property type="match status" value="1"/>
</dbReference>
<feature type="region of interest" description="Disordered" evidence="7">
    <location>
        <begin position="602"/>
        <end position="653"/>
    </location>
</feature>
<keyword evidence="10" id="KW-1185">Reference proteome</keyword>
<protein>
    <submittedName>
        <fullName evidence="9">YgiQ family radical SAM protein</fullName>
    </submittedName>
</protein>